<feature type="region of interest" description="Disordered" evidence="9">
    <location>
        <begin position="671"/>
        <end position="698"/>
    </location>
</feature>
<dbReference type="Gene3D" id="3.50.50.60">
    <property type="entry name" value="FAD/NAD(P)-binding domain"/>
    <property type="match status" value="1"/>
</dbReference>
<dbReference type="InterPro" id="IPR036188">
    <property type="entry name" value="FAD/NAD-bd_sf"/>
</dbReference>
<dbReference type="GO" id="GO:0008202">
    <property type="term" value="P:steroid metabolic process"/>
    <property type="evidence" value="ECO:0007669"/>
    <property type="project" value="UniProtKB-ARBA"/>
</dbReference>
<dbReference type="GeneID" id="98308967"/>
<dbReference type="PATRIC" id="fig|1423801.4.peg.1758"/>
<keyword evidence="6" id="KW-0274">FAD</keyword>
<dbReference type="AlphaFoldDB" id="A0A0R1UVY3"/>
<dbReference type="GO" id="GO:0033765">
    <property type="term" value="F:steroid dehydrogenase activity, acting on the CH-CH group of donors"/>
    <property type="evidence" value="ECO:0007669"/>
    <property type="project" value="UniProtKB-ARBA"/>
</dbReference>
<organism evidence="11 12">
    <name type="scientific">Liquorilactobacillus satsumensis DSM 16230 = JCM 12392</name>
    <dbReference type="NCBI Taxonomy" id="1423801"/>
    <lineage>
        <taxon>Bacteria</taxon>
        <taxon>Bacillati</taxon>
        <taxon>Bacillota</taxon>
        <taxon>Bacilli</taxon>
        <taxon>Lactobacillales</taxon>
        <taxon>Lactobacillaceae</taxon>
        <taxon>Liquorilactobacillus</taxon>
    </lineage>
</organism>
<dbReference type="Pfam" id="PF03358">
    <property type="entry name" value="FMN_red"/>
    <property type="match status" value="1"/>
</dbReference>
<dbReference type="SUPFAM" id="SSF52218">
    <property type="entry name" value="Flavoproteins"/>
    <property type="match status" value="1"/>
</dbReference>
<evidence type="ECO:0000256" key="6">
    <source>
        <dbReference type="ARBA" id="ARBA00022827"/>
    </source>
</evidence>
<dbReference type="Gene3D" id="3.40.50.360">
    <property type="match status" value="1"/>
</dbReference>
<dbReference type="GO" id="GO:0016020">
    <property type="term" value="C:membrane"/>
    <property type="evidence" value="ECO:0007669"/>
    <property type="project" value="InterPro"/>
</dbReference>
<sequence length="809" mass="89643">MKLLTIVGSNASVSYNRLLLKYLQRHFADQADFELQEIRDLPLFNEDLLQAFPQDIKKLITKVETADGLIIATPEYDHSMTAALKSVLEWLSASYHTLRGKPVMIVGASYGAQGTVRAQMDLRHVLDSPGVDAYVLPGNEFMLPNCKTAFDSNQNLKEQKTIEFLEKCFHNFVKYVQLVNSTKEEAKTMPVAKNIRWDATYDVIVLGFGGAGATAARFAADAGANVLLVDSAPEGHEGGNTRYAGQLVGAGDDFDALKRYYQNLTAPFALDEELVNTYVEGMVNMRAYFRKYLGVEPFSVAHDWDHNKLDLSEMVHEFPEYPGNQAYDMLLVHDGLLDSALWKNLRQQVIARADRITVWFSSPGKHLIQAEKTKTVLGVQIERDHVLVNIQAKNGVVMAVGGFENNQQMVQDYLGAPRLTPLGSMYNKGDGIKMGLEAGADLWHMHNYESLGIYHGMCVSVPKGERGQLLLAPWKELFTGSIFVIGDDGTRYFNEAEANRHGHIYDHGTWRVPAANAHPYAIFDQSQLEIFKKMKKLPVANFYEMIIKGDSLAELAKLIKVDAAKLKQTRADFDHLVTIGYDFANHREIKTMQPFGEGPYYALPLTQTMLNTQGGPRHNSRCEVLDPWGKPVPHLYAAGELGGINTNQYQGGNNLAECLIFGKIAGENAARPKEISRSTPATKEDEVSLTNSSVSSLEDMSDVTQQEEHYVVGAHQYLGKSDAGMGNEVVVRVTYDAGKIEEIEILKQSESGDVGAKALQELPRTMIRENSYAVDSLSGASLSSSALKAAVKQAIDKAKKAEHTQIKTH</sequence>
<evidence type="ECO:0000256" key="4">
    <source>
        <dbReference type="ARBA" id="ARBA00015872"/>
    </source>
</evidence>
<feature type="compositionally biased region" description="Polar residues" evidence="9">
    <location>
        <begin position="688"/>
        <end position="698"/>
    </location>
</feature>
<dbReference type="Gene3D" id="3.90.1010.20">
    <property type="match status" value="1"/>
</dbReference>
<protein>
    <recommendedName>
        <fullName evidence="4">Urocanate reductase</fullName>
        <ecNumber evidence="3">1.3.99.33</ecNumber>
    </recommendedName>
</protein>
<evidence type="ECO:0000256" key="8">
    <source>
        <dbReference type="ARBA" id="ARBA00049922"/>
    </source>
</evidence>
<keyword evidence="12" id="KW-1185">Reference proteome</keyword>
<dbReference type="RefSeq" id="WP_056961515.1">
    <property type="nucleotide sequence ID" value="NZ_AZFQ01000053.1"/>
</dbReference>
<accession>A0A0R1UVY3</accession>
<feature type="compositionally biased region" description="Basic and acidic residues" evidence="9">
    <location>
        <begin position="671"/>
        <end position="686"/>
    </location>
</feature>
<dbReference type="EC" id="1.3.99.33" evidence="3"/>
<evidence type="ECO:0000313" key="12">
    <source>
        <dbReference type="Proteomes" id="UP000051166"/>
    </source>
</evidence>
<dbReference type="Gene3D" id="3.90.700.10">
    <property type="entry name" value="Succinate dehydrogenase/fumarate reductase flavoprotein, catalytic domain"/>
    <property type="match status" value="1"/>
</dbReference>
<comment type="cofactor">
    <cofactor evidence="1">
        <name>FMN</name>
        <dbReference type="ChEBI" id="CHEBI:58210"/>
    </cofactor>
</comment>
<evidence type="ECO:0000256" key="5">
    <source>
        <dbReference type="ARBA" id="ARBA00022630"/>
    </source>
</evidence>
<comment type="caution">
    <text evidence="11">The sequence shown here is derived from an EMBL/GenBank/DDBJ whole genome shotgun (WGS) entry which is preliminary data.</text>
</comment>
<dbReference type="InterPro" id="IPR003953">
    <property type="entry name" value="FAD-dep_OxRdtase_2_FAD-bd"/>
</dbReference>
<dbReference type="InterPro" id="IPR029039">
    <property type="entry name" value="Flavoprotein-like_sf"/>
</dbReference>
<dbReference type="PANTHER" id="PTHR43400:SF10">
    <property type="entry name" value="3-OXOSTEROID 1-DEHYDROGENASE"/>
    <property type="match status" value="1"/>
</dbReference>
<name>A0A0R1UVY3_9LACO</name>
<dbReference type="PANTHER" id="PTHR43400">
    <property type="entry name" value="FUMARATE REDUCTASE"/>
    <property type="match status" value="1"/>
</dbReference>
<keyword evidence="7" id="KW-0560">Oxidoreductase</keyword>
<dbReference type="SUPFAM" id="SSF51905">
    <property type="entry name" value="FAD/NAD(P)-binding domain"/>
    <property type="match status" value="1"/>
</dbReference>
<comment type="cofactor">
    <cofactor evidence="2">
        <name>FAD</name>
        <dbReference type="ChEBI" id="CHEBI:57692"/>
    </cofactor>
</comment>
<dbReference type="GO" id="GO:0010181">
    <property type="term" value="F:FMN binding"/>
    <property type="evidence" value="ECO:0007669"/>
    <property type="project" value="InterPro"/>
</dbReference>
<gene>
    <name evidence="11" type="ORF">FD50_GL001720</name>
</gene>
<evidence type="ECO:0000256" key="2">
    <source>
        <dbReference type="ARBA" id="ARBA00001974"/>
    </source>
</evidence>
<evidence type="ECO:0000259" key="10">
    <source>
        <dbReference type="SMART" id="SM00900"/>
    </source>
</evidence>
<dbReference type="SUPFAM" id="SSF56425">
    <property type="entry name" value="Succinate dehydrogenase/fumarate reductase flavoprotein, catalytic domain"/>
    <property type="match status" value="1"/>
</dbReference>
<evidence type="ECO:0000313" key="11">
    <source>
        <dbReference type="EMBL" id="KRL97166.1"/>
    </source>
</evidence>
<evidence type="ECO:0000256" key="1">
    <source>
        <dbReference type="ARBA" id="ARBA00001917"/>
    </source>
</evidence>
<dbReference type="OrthoDB" id="9806724at2"/>
<dbReference type="Pfam" id="PF04205">
    <property type="entry name" value="FMN_bind"/>
    <property type="match status" value="1"/>
</dbReference>
<dbReference type="Pfam" id="PF00890">
    <property type="entry name" value="FAD_binding_2"/>
    <property type="match status" value="1"/>
</dbReference>
<dbReference type="InterPro" id="IPR050315">
    <property type="entry name" value="FAD-oxidoreductase_2"/>
</dbReference>
<dbReference type="EMBL" id="AZFQ01000053">
    <property type="protein sequence ID" value="KRL97166.1"/>
    <property type="molecule type" value="Genomic_DNA"/>
</dbReference>
<evidence type="ECO:0000256" key="7">
    <source>
        <dbReference type="ARBA" id="ARBA00023002"/>
    </source>
</evidence>
<dbReference type="InterPro" id="IPR027477">
    <property type="entry name" value="Succ_DH/fumarate_Rdtase_cat_sf"/>
</dbReference>
<evidence type="ECO:0000256" key="3">
    <source>
        <dbReference type="ARBA" id="ARBA00013137"/>
    </source>
</evidence>
<evidence type="ECO:0000256" key="9">
    <source>
        <dbReference type="SAM" id="MobiDB-lite"/>
    </source>
</evidence>
<proteinExistence type="predicted"/>
<dbReference type="Proteomes" id="UP000051166">
    <property type="component" value="Unassembled WGS sequence"/>
</dbReference>
<keyword evidence="5" id="KW-0285">Flavoprotein</keyword>
<dbReference type="STRING" id="1423801.FD50_GL001720"/>
<dbReference type="SMART" id="SM00900">
    <property type="entry name" value="FMN_bind"/>
    <property type="match status" value="1"/>
</dbReference>
<reference evidence="11 12" key="1">
    <citation type="journal article" date="2015" name="Genome Announc.">
        <title>Expanding the biotechnology potential of lactobacilli through comparative genomics of 213 strains and associated genera.</title>
        <authorList>
            <person name="Sun Z."/>
            <person name="Harris H.M."/>
            <person name="McCann A."/>
            <person name="Guo C."/>
            <person name="Argimon S."/>
            <person name="Zhang W."/>
            <person name="Yang X."/>
            <person name="Jeffery I.B."/>
            <person name="Cooney J.C."/>
            <person name="Kagawa T.F."/>
            <person name="Liu W."/>
            <person name="Song Y."/>
            <person name="Salvetti E."/>
            <person name="Wrobel A."/>
            <person name="Rasinkangas P."/>
            <person name="Parkhill J."/>
            <person name="Rea M.C."/>
            <person name="O'Sullivan O."/>
            <person name="Ritari J."/>
            <person name="Douillard F.P."/>
            <person name="Paul Ross R."/>
            <person name="Yang R."/>
            <person name="Briner A.E."/>
            <person name="Felis G.E."/>
            <person name="de Vos W.M."/>
            <person name="Barrangou R."/>
            <person name="Klaenhammer T.R."/>
            <person name="Caufield P.W."/>
            <person name="Cui Y."/>
            <person name="Zhang H."/>
            <person name="O'Toole P.W."/>
        </authorList>
    </citation>
    <scope>NUCLEOTIDE SEQUENCE [LARGE SCALE GENOMIC DNA]</scope>
    <source>
        <strain evidence="11 12">DSM 16230</strain>
    </source>
</reference>
<dbReference type="InterPro" id="IPR007329">
    <property type="entry name" value="FMN-bd"/>
</dbReference>
<feature type="domain" description="FMN-binding" evidence="10">
    <location>
        <begin position="724"/>
        <end position="798"/>
    </location>
</feature>
<comment type="catalytic activity">
    <reaction evidence="8">
        <text>dihydrourocanate + A = urocanate + AH2</text>
        <dbReference type="Rhea" id="RHEA:36059"/>
        <dbReference type="ChEBI" id="CHEBI:13193"/>
        <dbReference type="ChEBI" id="CHEBI:17499"/>
        <dbReference type="ChEBI" id="CHEBI:27247"/>
        <dbReference type="ChEBI" id="CHEBI:72991"/>
        <dbReference type="EC" id="1.3.99.33"/>
    </reaction>
</comment>
<dbReference type="InterPro" id="IPR005025">
    <property type="entry name" value="FMN_Rdtase-like_dom"/>
</dbReference>